<proteinExistence type="predicted"/>
<name>A0A5C2SHC7_9APHY</name>
<keyword evidence="1" id="KW-1133">Transmembrane helix</keyword>
<keyword evidence="1" id="KW-0812">Transmembrane</keyword>
<reference evidence="2" key="1">
    <citation type="journal article" date="2018" name="Genome Biol. Evol.">
        <title>Genomics and development of Lentinus tigrinus, a white-rot wood-decaying mushroom with dimorphic fruiting bodies.</title>
        <authorList>
            <person name="Wu B."/>
            <person name="Xu Z."/>
            <person name="Knudson A."/>
            <person name="Carlson A."/>
            <person name="Chen N."/>
            <person name="Kovaka S."/>
            <person name="LaButti K."/>
            <person name="Lipzen A."/>
            <person name="Pennachio C."/>
            <person name="Riley R."/>
            <person name="Schakwitz W."/>
            <person name="Umezawa K."/>
            <person name="Ohm R.A."/>
            <person name="Grigoriev I.V."/>
            <person name="Nagy L.G."/>
            <person name="Gibbons J."/>
            <person name="Hibbett D."/>
        </authorList>
    </citation>
    <scope>NUCLEOTIDE SEQUENCE [LARGE SCALE GENOMIC DNA]</scope>
    <source>
        <strain evidence="2">ALCF2SS1-6</strain>
    </source>
</reference>
<evidence type="ECO:0000313" key="2">
    <source>
        <dbReference type="EMBL" id="RPD62648.1"/>
    </source>
</evidence>
<evidence type="ECO:0000313" key="3">
    <source>
        <dbReference type="Proteomes" id="UP000313359"/>
    </source>
</evidence>
<keyword evidence="1" id="KW-0472">Membrane</keyword>
<dbReference type="EMBL" id="ML122258">
    <property type="protein sequence ID" value="RPD62648.1"/>
    <property type="molecule type" value="Genomic_DNA"/>
</dbReference>
<dbReference type="AlphaFoldDB" id="A0A5C2SHC7"/>
<keyword evidence="3" id="KW-1185">Reference proteome</keyword>
<dbReference type="Proteomes" id="UP000313359">
    <property type="component" value="Unassembled WGS sequence"/>
</dbReference>
<feature type="transmembrane region" description="Helical" evidence="1">
    <location>
        <begin position="27"/>
        <end position="48"/>
    </location>
</feature>
<sequence length="154" mass="16997">MLVVATWRTVGMSSMQRHIPWGRETSILTIVLHNGIIYFMVLTILNILHLSFTLSSIYESGPTSNITLFTDPITTILTYRFLLDLKEASQRDMKLDPEHPLHYTASDGVPSFVRAVDPTEAVSATDIAIGGEGGEGGAKWECRSPRSLSFQGDV</sequence>
<gene>
    <name evidence="2" type="ORF">L227DRAFT_432508</name>
</gene>
<dbReference type="OrthoDB" id="2756573at2759"/>
<organism evidence="2 3">
    <name type="scientific">Lentinus tigrinus ALCF2SS1-6</name>
    <dbReference type="NCBI Taxonomy" id="1328759"/>
    <lineage>
        <taxon>Eukaryota</taxon>
        <taxon>Fungi</taxon>
        <taxon>Dikarya</taxon>
        <taxon>Basidiomycota</taxon>
        <taxon>Agaricomycotina</taxon>
        <taxon>Agaricomycetes</taxon>
        <taxon>Polyporales</taxon>
        <taxon>Polyporaceae</taxon>
        <taxon>Lentinus</taxon>
    </lineage>
</organism>
<protein>
    <submittedName>
        <fullName evidence="2">Uncharacterized protein</fullName>
    </submittedName>
</protein>
<accession>A0A5C2SHC7</accession>
<evidence type="ECO:0000256" key="1">
    <source>
        <dbReference type="SAM" id="Phobius"/>
    </source>
</evidence>